<accession>A0ACB8YSI3</accession>
<proteinExistence type="predicted"/>
<reference evidence="2" key="1">
    <citation type="journal article" date="2022" name="Mol. Ecol. Resour.">
        <title>The genomes of chicory, endive, great burdock and yacon provide insights into Asteraceae palaeo-polyploidization history and plant inulin production.</title>
        <authorList>
            <person name="Fan W."/>
            <person name="Wang S."/>
            <person name="Wang H."/>
            <person name="Wang A."/>
            <person name="Jiang F."/>
            <person name="Liu H."/>
            <person name="Zhao H."/>
            <person name="Xu D."/>
            <person name="Zhang Y."/>
        </authorList>
    </citation>
    <scope>NUCLEOTIDE SEQUENCE [LARGE SCALE GENOMIC DNA]</scope>
    <source>
        <strain evidence="2">cv. Yunnan</strain>
    </source>
</reference>
<reference evidence="1 2" key="2">
    <citation type="journal article" date="2022" name="Mol. Ecol. Resour.">
        <title>The genomes of chicory, endive, great burdock and yacon provide insights into Asteraceae paleo-polyploidization history and plant inulin production.</title>
        <authorList>
            <person name="Fan W."/>
            <person name="Wang S."/>
            <person name="Wang H."/>
            <person name="Wang A."/>
            <person name="Jiang F."/>
            <person name="Liu H."/>
            <person name="Zhao H."/>
            <person name="Xu D."/>
            <person name="Zhang Y."/>
        </authorList>
    </citation>
    <scope>NUCLEOTIDE SEQUENCE [LARGE SCALE GENOMIC DNA]</scope>
    <source>
        <strain evidence="2">cv. Yunnan</strain>
        <tissue evidence="1">Leaves</tissue>
    </source>
</reference>
<protein>
    <submittedName>
        <fullName evidence="1">Uncharacterized protein</fullName>
    </submittedName>
</protein>
<keyword evidence="2" id="KW-1185">Reference proteome</keyword>
<dbReference type="Proteomes" id="UP001056120">
    <property type="component" value="Linkage Group LG27"/>
</dbReference>
<dbReference type="EMBL" id="CM042044">
    <property type="protein sequence ID" value="KAI3688416.1"/>
    <property type="molecule type" value="Genomic_DNA"/>
</dbReference>
<comment type="caution">
    <text evidence="1">The sequence shown here is derived from an EMBL/GenBank/DDBJ whole genome shotgun (WGS) entry which is preliminary data.</text>
</comment>
<name>A0ACB8YSI3_9ASTR</name>
<gene>
    <name evidence="1" type="ORF">L1987_82129</name>
</gene>
<sequence length="376" mass="42426">MALEGKAKMIKTSNDVPSLLQEIIVEILSRLPVESLLRCRSVCKLWYSLISDPHFVKSHLNLSTCNTLYAHHRLIFSTVPKINLKSCSLYDVLYHNSVDALELDYPLKHPRKSVWIVGSCNGLLCIAIEEDTLFIWNPSTRKSNRLPYCGRKAQTGCYVLYGFGYQESTDDYRVVEISCVFKDRAKYDTVVRIYSLKNGNWKKIGAFPHGIPLDDSGKFSNGALHWAASKDFGSSYSWLIVSLDLAKETYGEILQPVYAEGDKDLTLGALGDCLCVLCNYRGIRAELWVMKVYGVKDSWTKLVSIPYLTDPGRDQFSVPFCISNDGKLLLQFGSKLVVYDSKNSSSLEIQNFDECLEACTFVESLVSPDAPSRPWR</sequence>
<evidence type="ECO:0000313" key="2">
    <source>
        <dbReference type="Proteomes" id="UP001056120"/>
    </source>
</evidence>
<organism evidence="1 2">
    <name type="scientific">Smallanthus sonchifolius</name>
    <dbReference type="NCBI Taxonomy" id="185202"/>
    <lineage>
        <taxon>Eukaryota</taxon>
        <taxon>Viridiplantae</taxon>
        <taxon>Streptophyta</taxon>
        <taxon>Embryophyta</taxon>
        <taxon>Tracheophyta</taxon>
        <taxon>Spermatophyta</taxon>
        <taxon>Magnoliopsida</taxon>
        <taxon>eudicotyledons</taxon>
        <taxon>Gunneridae</taxon>
        <taxon>Pentapetalae</taxon>
        <taxon>asterids</taxon>
        <taxon>campanulids</taxon>
        <taxon>Asterales</taxon>
        <taxon>Asteraceae</taxon>
        <taxon>Asteroideae</taxon>
        <taxon>Heliantheae alliance</taxon>
        <taxon>Millerieae</taxon>
        <taxon>Smallanthus</taxon>
    </lineage>
</organism>
<evidence type="ECO:0000313" key="1">
    <source>
        <dbReference type="EMBL" id="KAI3688416.1"/>
    </source>
</evidence>